<keyword evidence="2" id="KW-0479">Metal-binding</keyword>
<organism evidence="6 7">
    <name type="scientific">Emydomyces testavorans</name>
    <dbReference type="NCBI Taxonomy" id="2070801"/>
    <lineage>
        <taxon>Eukaryota</taxon>
        <taxon>Fungi</taxon>
        <taxon>Dikarya</taxon>
        <taxon>Ascomycota</taxon>
        <taxon>Pezizomycotina</taxon>
        <taxon>Eurotiomycetes</taxon>
        <taxon>Eurotiomycetidae</taxon>
        <taxon>Onygenales</taxon>
        <taxon>Nannizziopsiaceae</taxon>
        <taxon>Emydomyces</taxon>
    </lineage>
</organism>
<dbReference type="GO" id="GO:0004126">
    <property type="term" value="F:cytidine deaminase activity"/>
    <property type="evidence" value="ECO:0007669"/>
    <property type="project" value="TreeGrafter"/>
</dbReference>
<dbReference type="PANTHER" id="PTHR11644">
    <property type="entry name" value="CYTIDINE DEAMINASE"/>
    <property type="match status" value="1"/>
</dbReference>
<evidence type="ECO:0000259" key="5">
    <source>
        <dbReference type="PROSITE" id="PS51747"/>
    </source>
</evidence>
<protein>
    <recommendedName>
        <fullName evidence="5">CMP/dCMP-type deaminase domain-containing protein</fullName>
    </recommendedName>
</protein>
<feature type="domain" description="CMP/dCMP-type deaminase" evidence="5">
    <location>
        <begin position="1"/>
        <end position="131"/>
    </location>
</feature>
<evidence type="ECO:0000256" key="1">
    <source>
        <dbReference type="ARBA" id="ARBA00006576"/>
    </source>
</evidence>
<keyword evidence="4" id="KW-0862">Zinc</keyword>
<reference evidence="6" key="1">
    <citation type="submission" date="2023-03" db="EMBL/GenBank/DDBJ databases">
        <title>Emydomyces testavorans Genome Sequence.</title>
        <authorList>
            <person name="Hoyer L."/>
        </authorList>
    </citation>
    <scope>NUCLEOTIDE SEQUENCE</scope>
    <source>
        <strain evidence="6">16-2883</strain>
    </source>
</reference>
<dbReference type="InterPro" id="IPR016193">
    <property type="entry name" value="Cytidine_deaminase-like"/>
</dbReference>
<dbReference type="CDD" id="cd01283">
    <property type="entry name" value="cytidine_deaminase"/>
    <property type="match status" value="1"/>
</dbReference>
<keyword evidence="3" id="KW-0378">Hydrolase</keyword>
<dbReference type="AlphaFoldDB" id="A0AAF0DJB8"/>
<dbReference type="InterPro" id="IPR002125">
    <property type="entry name" value="CMP_dCMP_dom"/>
</dbReference>
<dbReference type="SUPFAM" id="SSF53927">
    <property type="entry name" value="Cytidine deaminase-like"/>
    <property type="match status" value="1"/>
</dbReference>
<evidence type="ECO:0000313" key="7">
    <source>
        <dbReference type="Proteomes" id="UP001219355"/>
    </source>
</evidence>
<dbReference type="PROSITE" id="PS51747">
    <property type="entry name" value="CYT_DCMP_DEAMINASES_2"/>
    <property type="match status" value="1"/>
</dbReference>
<dbReference type="PROSITE" id="PS00903">
    <property type="entry name" value="CYT_DCMP_DEAMINASES_1"/>
    <property type="match status" value="1"/>
</dbReference>
<evidence type="ECO:0000313" key="6">
    <source>
        <dbReference type="EMBL" id="WEW59359.1"/>
    </source>
</evidence>
<gene>
    <name evidence="6" type="ORF">PRK78_004829</name>
</gene>
<keyword evidence="7" id="KW-1185">Reference proteome</keyword>
<dbReference type="InterPro" id="IPR016192">
    <property type="entry name" value="APOBEC/CMP_deaminase_Zn-bd"/>
</dbReference>
<dbReference type="GO" id="GO:0055086">
    <property type="term" value="P:nucleobase-containing small molecule metabolic process"/>
    <property type="evidence" value="ECO:0007669"/>
    <property type="project" value="UniProtKB-ARBA"/>
</dbReference>
<sequence>MPAEALSAATQQLIDTATSVIDSIPVSDLYSVASACLSDDGRVFSGVNVYHFTGGPCAELVVLGVAAAAGVTKLTHIVAVGNEGRGILSPCGRCRQVLSDLHPGIKVAVQCKEEVKMVYANELLPSTYVWEKDRENDRLISYNFVNLTLRFTHIVSTCDAKSLLSTYINLLHLYISESRGYIRMYYLFKCPRIPFKQDYHDLFSLSEVLLEVLRKYGYQSPQRLRNTPCITAIL</sequence>
<dbReference type="GO" id="GO:0005829">
    <property type="term" value="C:cytosol"/>
    <property type="evidence" value="ECO:0007669"/>
    <property type="project" value="TreeGrafter"/>
</dbReference>
<dbReference type="GO" id="GO:0042802">
    <property type="term" value="F:identical protein binding"/>
    <property type="evidence" value="ECO:0007669"/>
    <property type="project" value="UniProtKB-ARBA"/>
</dbReference>
<dbReference type="Gene3D" id="3.40.140.10">
    <property type="entry name" value="Cytidine Deaminase, domain 2"/>
    <property type="match status" value="1"/>
</dbReference>
<name>A0AAF0DJB8_9EURO</name>
<comment type="similarity">
    <text evidence="1">Belongs to the cytidine and deoxycytidylate deaminase family.</text>
</comment>
<dbReference type="PANTHER" id="PTHR11644:SF2">
    <property type="entry name" value="CYTIDINE DEAMINASE"/>
    <property type="match status" value="1"/>
</dbReference>
<dbReference type="GO" id="GO:0008270">
    <property type="term" value="F:zinc ion binding"/>
    <property type="evidence" value="ECO:0007669"/>
    <property type="project" value="InterPro"/>
</dbReference>
<evidence type="ECO:0000256" key="4">
    <source>
        <dbReference type="ARBA" id="ARBA00022833"/>
    </source>
</evidence>
<proteinExistence type="inferred from homology"/>
<dbReference type="InterPro" id="IPR050202">
    <property type="entry name" value="Cyt/Deoxycyt_deaminase"/>
</dbReference>
<evidence type="ECO:0000256" key="3">
    <source>
        <dbReference type="ARBA" id="ARBA00022801"/>
    </source>
</evidence>
<dbReference type="EMBL" id="CP120629">
    <property type="protein sequence ID" value="WEW59359.1"/>
    <property type="molecule type" value="Genomic_DNA"/>
</dbReference>
<dbReference type="GO" id="GO:0072527">
    <property type="term" value="P:pyrimidine-containing compound metabolic process"/>
    <property type="evidence" value="ECO:0007669"/>
    <property type="project" value="UniProtKB-ARBA"/>
</dbReference>
<accession>A0AAF0DJB8</accession>
<dbReference type="Proteomes" id="UP001219355">
    <property type="component" value="Chromosome 3"/>
</dbReference>
<evidence type="ECO:0000256" key="2">
    <source>
        <dbReference type="ARBA" id="ARBA00022723"/>
    </source>
</evidence>